<protein>
    <submittedName>
        <fullName evidence="1">Uncharacterized protein</fullName>
    </submittedName>
</protein>
<gene>
    <name evidence="1" type="ORF">Vadar_006734</name>
</gene>
<proteinExistence type="predicted"/>
<dbReference type="Proteomes" id="UP000828048">
    <property type="component" value="Chromosome 7"/>
</dbReference>
<comment type="caution">
    <text evidence="1">The sequence shown here is derived from an EMBL/GenBank/DDBJ whole genome shotgun (WGS) entry which is preliminary data.</text>
</comment>
<evidence type="ECO:0000313" key="1">
    <source>
        <dbReference type="EMBL" id="KAH7848723.1"/>
    </source>
</evidence>
<evidence type="ECO:0000313" key="2">
    <source>
        <dbReference type="Proteomes" id="UP000828048"/>
    </source>
</evidence>
<accession>A0ACB7Y6P5</accession>
<keyword evidence="2" id="KW-1185">Reference proteome</keyword>
<sequence length="341" mass="37650">MAAALNRFIRKSSDPCRSFFESIKTSKRAFQWNAECDRALTELKGYMGKVPVLVTPREEEDLHLYLAVSDHAVSSALVRKEGPDQQPIYYSSKTMLPAEIKICRWSMELANFDIRYEPQTAIKGQALADFVAELTPTLEAEAQKREEASPTPDESTPALPGFVLKRSPQRTATLYAGESGRMHLNSDYGSGDSQMLKYLSHVLKLQEDFKKVDFWHIGYARNAHADALAALGSACSDVGGSRTVILGDILPQASSQGRRTHPIRKSPTLPTASHSVLSLLRGGGLPPVVIVEPVLHRDKDVGDEKDLVGAVEKRVGFLGQDREVSRSVGVSVLKEPFREFE</sequence>
<organism evidence="1 2">
    <name type="scientific">Vaccinium darrowii</name>
    <dbReference type="NCBI Taxonomy" id="229202"/>
    <lineage>
        <taxon>Eukaryota</taxon>
        <taxon>Viridiplantae</taxon>
        <taxon>Streptophyta</taxon>
        <taxon>Embryophyta</taxon>
        <taxon>Tracheophyta</taxon>
        <taxon>Spermatophyta</taxon>
        <taxon>Magnoliopsida</taxon>
        <taxon>eudicotyledons</taxon>
        <taxon>Gunneridae</taxon>
        <taxon>Pentapetalae</taxon>
        <taxon>asterids</taxon>
        <taxon>Ericales</taxon>
        <taxon>Ericaceae</taxon>
        <taxon>Vaccinioideae</taxon>
        <taxon>Vaccinieae</taxon>
        <taxon>Vaccinium</taxon>
    </lineage>
</organism>
<reference evidence="1 2" key="1">
    <citation type="journal article" date="2021" name="Hortic Res">
        <title>High-quality reference genome and annotation aids understanding of berry development for evergreen blueberry (Vaccinium darrowii).</title>
        <authorList>
            <person name="Yu J."/>
            <person name="Hulse-Kemp A.M."/>
            <person name="Babiker E."/>
            <person name="Staton M."/>
        </authorList>
    </citation>
    <scope>NUCLEOTIDE SEQUENCE [LARGE SCALE GENOMIC DNA]</scope>
    <source>
        <strain evidence="2">cv. NJ 8807/NJ 8810</strain>
        <tissue evidence="1">Young leaf</tissue>
    </source>
</reference>
<dbReference type="EMBL" id="CM037157">
    <property type="protein sequence ID" value="KAH7848723.1"/>
    <property type="molecule type" value="Genomic_DNA"/>
</dbReference>
<name>A0ACB7Y6P5_9ERIC</name>